<feature type="domain" description="Peptidase M20 dimerisation" evidence="2">
    <location>
        <begin position="201"/>
        <end position="299"/>
    </location>
</feature>
<feature type="binding site" evidence="1">
    <location>
        <position position="375"/>
    </location>
    <ligand>
        <name>Mn(2+)</name>
        <dbReference type="ChEBI" id="CHEBI:29035"/>
        <label>2</label>
    </ligand>
</feature>
<evidence type="ECO:0000313" key="3">
    <source>
        <dbReference type="EMBL" id="MBC5732311.1"/>
    </source>
</evidence>
<dbReference type="Pfam" id="PF01546">
    <property type="entry name" value="Peptidase_M20"/>
    <property type="match status" value="1"/>
</dbReference>
<keyword evidence="1" id="KW-0464">Manganese</keyword>
<evidence type="ECO:0000256" key="1">
    <source>
        <dbReference type="PIRSR" id="PIRSR005962-1"/>
    </source>
</evidence>
<name>A0A8J6J408_9FIRM</name>
<evidence type="ECO:0000259" key="2">
    <source>
        <dbReference type="Pfam" id="PF07687"/>
    </source>
</evidence>
<protein>
    <submittedName>
        <fullName evidence="3">Amidohydrolase</fullName>
    </submittedName>
</protein>
<dbReference type="SUPFAM" id="SSF53187">
    <property type="entry name" value="Zn-dependent exopeptidases"/>
    <property type="match status" value="1"/>
</dbReference>
<dbReference type="PIRSF" id="PIRSF005962">
    <property type="entry name" value="Pept_M20D_amidohydro"/>
    <property type="match status" value="1"/>
</dbReference>
<dbReference type="PANTHER" id="PTHR11014">
    <property type="entry name" value="PEPTIDASE M20 FAMILY MEMBER"/>
    <property type="match status" value="1"/>
</dbReference>
<dbReference type="PANTHER" id="PTHR11014:SF63">
    <property type="entry name" value="METALLOPEPTIDASE, PUTATIVE (AFU_ORTHOLOGUE AFUA_6G09600)-RELATED"/>
    <property type="match status" value="1"/>
</dbReference>
<dbReference type="InterPro" id="IPR017439">
    <property type="entry name" value="Amidohydrolase"/>
</dbReference>
<dbReference type="InterPro" id="IPR011650">
    <property type="entry name" value="Peptidase_M20_dimer"/>
</dbReference>
<accession>A0A8J6J408</accession>
<comment type="caution">
    <text evidence="3">The sequence shown here is derived from an EMBL/GenBank/DDBJ whole genome shotgun (WGS) entry which is preliminary data.</text>
</comment>
<sequence length="407" mass="43524">MHEMLVKANAIREQIVADRRCLHGMPEVGVYTPRTAAYVKKRLGEMGICHRDCGVHKPEDREKMVFAGYPDAPAATGVVGLIGRGGPCILLRADMDGLPMEETTGLDFAAEGRAAHMCGHDAHAAMLLGAARILKDMEEQLPGTVKLMFQPGEEMGYGSRTMVEDGLLEDPGVDAAMALHVGPQLEVGKLNYSPGVASGAMATFIVSIQGKGGHSSEPQKTVDPVNIATQVCSALNLLIPREVDPEAFATLTVGALNGGRASNIIPDTAEIMVSFRTLSPEAYDHLIERVPEILDHYIKAWRGTYSVRVLKTPSTVCDPGFSAEIVPFAAQVLGAENVRPVPPMKGAEDFGHVTRHVPGFYAFLGAGAPEGHPLHNPNMVLDESALPLGSALLANCAVEWLKSRAQR</sequence>
<dbReference type="InterPro" id="IPR002933">
    <property type="entry name" value="Peptidase_M20"/>
</dbReference>
<keyword evidence="1" id="KW-0479">Metal-binding</keyword>
<dbReference type="RefSeq" id="WP_186906211.1">
    <property type="nucleotide sequence ID" value="NZ_JACOPP010000001.1"/>
</dbReference>
<evidence type="ECO:0000313" key="4">
    <source>
        <dbReference type="Proteomes" id="UP000661435"/>
    </source>
</evidence>
<dbReference type="InterPro" id="IPR036264">
    <property type="entry name" value="Bact_exopeptidase_dim_dom"/>
</dbReference>
<dbReference type="Pfam" id="PF07687">
    <property type="entry name" value="M20_dimer"/>
    <property type="match status" value="1"/>
</dbReference>
<dbReference type="EMBL" id="JACOPP010000001">
    <property type="protein sequence ID" value="MBC5732311.1"/>
    <property type="molecule type" value="Genomic_DNA"/>
</dbReference>
<dbReference type="GO" id="GO:0016787">
    <property type="term" value="F:hydrolase activity"/>
    <property type="evidence" value="ECO:0007669"/>
    <property type="project" value="InterPro"/>
</dbReference>
<keyword evidence="4" id="KW-1185">Reference proteome</keyword>
<feature type="binding site" evidence="1">
    <location>
        <position position="118"/>
    </location>
    <ligand>
        <name>Mn(2+)</name>
        <dbReference type="ChEBI" id="CHEBI:29035"/>
        <label>2</label>
    </ligand>
</feature>
<proteinExistence type="predicted"/>
<feature type="binding site" evidence="1">
    <location>
        <position position="180"/>
    </location>
    <ligand>
        <name>Mn(2+)</name>
        <dbReference type="ChEBI" id="CHEBI:29035"/>
        <label>2</label>
    </ligand>
</feature>
<dbReference type="NCBIfam" id="TIGR01891">
    <property type="entry name" value="amidohydrolases"/>
    <property type="match status" value="1"/>
</dbReference>
<dbReference type="Proteomes" id="UP000661435">
    <property type="component" value="Unassembled WGS sequence"/>
</dbReference>
<dbReference type="CDD" id="cd03886">
    <property type="entry name" value="M20_Acy1"/>
    <property type="match status" value="1"/>
</dbReference>
<dbReference type="Gene3D" id="3.40.630.10">
    <property type="entry name" value="Zn peptidases"/>
    <property type="match status" value="1"/>
</dbReference>
<feature type="binding site" evidence="1">
    <location>
        <position position="120"/>
    </location>
    <ligand>
        <name>Mn(2+)</name>
        <dbReference type="ChEBI" id="CHEBI:29035"/>
        <label>2</label>
    </ligand>
</feature>
<organism evidence="3 4">
    <name type="scientific">Lawsonibacter hominis</name>
    <dbReference type="NCBI Taxonomy" id="2763053"/>
    <lineage>
        <taxon>Bacteria</taxon>
        <taxon>Bacillati</taxon>
        <taxon>Bacillota</taxon>
        <taxon>Clostridia</taxon>
        <taxon>Eubacteriales</taxon>
        <taxon>Oscillospiraceae</taxon>
        <taxon>Lawsonibacter</taxon>
    </lineage>
</organism>
<dbReference type="SUPFAM" id="SSF55031">
    <property type="entry name" value="Bacterial exopeptidase dimerisation domain"/>
    <property type="match status" value="1"/>
</dbReference>
<feature type="binding site" evidence="1">
    <location>
        <position position="154"/>
    </location>
    <ligand>
        <name>Mn(2+)</name>
        <dbReference type="ChEBI" id="CHEBI:29035"/>
        <label>2</label>
    </ligand>
</feature>
<reference evidence="3" key="1">
    <citation type="submission" date="2020-08" db="EMBL/GenBank/DDBJ databases">
        <title>Genome public.</title>
        <authorList>
            <person name="Liu C."/>
            <person name="Sun Q."/>
        </authorList>
    </citation>
    <scope>NUCLEOTIDE SEQUENCE</scope>
    <source>
        <strain evidence="3">NSJ-51</strain>
    </source>
</reference>
<comment type="cofactor">
    <cofactor evidence="1">
        <name>Mn(2+)</name>
        <dbReference type="ChEBI" id="CHEBI:29035"/>
    </cofactor>
    <text evidence="1">The Mn(2+) ion enhances activity.</text>
</comment>
<dbReference type="GO" id="GO:0046872">
    <property type="term" value="F:metal ion binding"/>
    <property type="evidence" value="ECO:0007669"/>
    <property type="project" value="UniProtKB-KW"/>
</dbReference>
<gene>
    <name evidence="3" type="ORF">H8S57_01030</name>
</gene>
<dbReference type="AlphaFoldDB" id="A0A8J6J408"/>
<dbReference type="Gene3D" id="3.30.70.360">
    <property type="match status" value="1"/>
</dbReference>